<feature type="region of interest" description="Disordered" evidence="2">
    <location>
        <begin position="305"/>
        <end position="333"/>
    </location>
</feature>
<dbReference type="PANTHER" id="PTHR46766">
    <property type="entry name" value="GLUTAMINE-RICH PROTEIN 2"/>
    <property type="match status" value="1"/>
</dbReference>
<feature type="region of interest" description="Disordered" evidence="2">
    <location>
        <begin position="405"/>
        <end position="439"/>
    </location>
</feature>
<gene>
    <name evidence="5" type="ORF">MJO58_18010</name>
</gene>
<organism evidence="5 6">
    <name type="scientific">Mycobacterium lentiflavum</name>
    <dbReference type="NCBI Taxonomy" id="141349"/>
    <lineage>
        <taxon>Bacteria</taxon>
        <taxon>Bacillati</taxon>
        <taxon>Actinomycetota</taxon>
        <taxon>Actinomycetes</taxon>
        <taxon>Mycobacteriales</taxon>
        <taxon>Mycobacteriaceae</taxon>
        <taxon>Mycobacterium</taxon>
        <taxon>Mycobacterium simiae complex</taxon>
    </lineage>
</organism>
<proteinExistence type="inferred from homology"/>
<feature type="domain" description="PPE" evidence="4">
    <location>
        <begin position="1"/>
        <end position="162"/>
    </location>
</feature>
<sequence>MAVPPEVHSTLLSTGPGPGSMLAAATQWQELSKQYGQTAVELAQLLTEAYASAWQGNTAADYVHAHAPYLAWLEQASIDSAITAAQHEAAAAAFASALAAMPTLAELAANHATHGALIATNFFGINTIPIALNEADYARMWIQAADTMAAYQAITEAVSSAIPTPQPAPSILAFGAQAQSGQSTAGNIWDAIGQFIRDILNFFADPLKYFRQFFERLGFHPGTAIILAFIALLLFDILWYPYYASYALLLLPFFAPALSALSALIFLFLDDDLFDEPFPEPAPSSPAHHDAASSVITAVAATPPTVPTGSAQTGSPASTISAPTSAPANAAPTPALDWAVPGLAPPGVSFGPRADSKMTDAVAASVAAAALAKRGAPAQAPHRRRSKAKGGLRGFRDEFLQATDTLGPATNGSAPPEPIAHTASGSGADRFGSSGVVPTADTEVPAGMVQLSTDSSTAVVPLLPSTWTNEVDKTSGHH</sequence>
<dbReference type="Proteomes" id="UP001055171">
    <property type="component" value="Chromosome"/>
</dbReference>
<reference evidence="5" key="1">
    <citation type="submission" date="2022-08" db="EMBL/GenBank/DDBJ databases">
        <title>Complete genome sequence of 14 non-tuberculosis mycobacteria type-strains.</title>
        <authorList>
            <person name="Igarashi Y."/>
            <person name="Osugi A."/>
            <person name="Mitarai S."/>
        </authorList>
    </citation>
    <scope>NUCLEOTIDE SEQUENCE</scope>
    <source>
        <strain evidence="5">ATCC 51985</strain>
    </source>
</reference>
<evidence type="ECO:0000256" key="1">
    <source>
        <dbReference type="ARBA" id="ARBA00010652"/>
    </source>
</evidence>
<dbReference type="SUPFAM" id="SSF140459">
    <property type="entry name" value="PE/PPE dimer-like"/>
    <property type="match status" value="1"/>
</dbReference>
<dbReference type="PANTHER" id="PTHR46766:SF1">
    <property type="entry name" value="GLUTAMINE-RICH PROTEIN 2"/>
    <property type="match status" value="1"/>
</dbReference>
<keyword evidence="3" id="KW-0812">Transmembrane</keyword>
<dbReference type="InterPro" id="IPR038332">
    <property type="entry name" value="PPE_sf"/>
</dbReference>
<evidence type="ECO:0000256" key="3">
    <source>
        <dbReference type="SAM" id="Phobius"/>
    </source>
</evidence>
<protein>
    <submittedName>
        <fullName evidence="5">PPE family protein</fullName>
    </submittedName>
</protein>
<evidence type="ECO:0000256" key="2">
    <source>
        <dbReference type="SAM" id="MobiDB-lite"/>
    </source>
</evidence>
<evidence type="ECO:0000259" key="4">
    <source>
        <dbReference type="Pfam" id="PF00823"/>
    </source>
</evidence>
<dbReference type="Gene3D" id="1.20.1260.20">
    <property type="entry name" value="PPE superfamily"/>
    <property type="match status" value="1"/>
</dbReference>
<feature type="compositionally biased region" description="Low complexity" evidence="2">
    <location>
        <begin position="313"/>
        <end position="333"/>
    </location>
</feature>
<dbReference type="EMBL" id="CP092423">
    <property type="protein sequence ID" value="ULP45184.1"/>
    <property type="molecule type" value="Genomic_DNA"/>
</dbReference>
<evidence type="ECO:0000313" key="5">
    <source>
        <dbReference type="EMBL" id="ULP45184.1"/>
    </source>
</evidence>
<name>A0ABY3V2V2_MYCLN</name>
<dbReference type="Pfam" id="PF00823">
    <property type="entry name" value="PPE"/>
    <property type="match status" value="1"/>
</dbReference>
<feature type="transmembrane region" description="Helical" evidence="3">
    <location>
        <begin position="246"/>
        <end position="269"/>
    </location>
</feature>
<comment type="similarity">
    <text evidence="1">Belongs to the mycobacterial PPE family.</text>
</comment>
<dbReference type="RefSeq" id="WP_239723330.1">
    <property type="nucleotide sequence ID" value="NZ_CP092423.2"/>
</dbReference>
<feature type="transmembrane region" description="Helical" evidence="3">
    <location>
        <begin position="217"/>
        <end position="240"/>
    </location>
</feature>
<keyword evidence="3" id="KW-1133">Transmembrane helix</keyword>
<evidence type="ECO:0000313" key="6">
    <source>
        <dbReference type="Proteomes" id="UP001055171"/>
    </source>
</evidence>
<accession>A0ABY3V2V2</accession>
<keyword evidence="3" id="KW-0472">Membrane</keyword>
<dbReference type="InterPro" id="IPR000030">
    <property type="entry name" value="PPE_dom"/>
</dbReference>
<keyword evidence="6" id="KW-1185">Reference proteome</keyword>